<dbReference type="RefSeq" id="WP_002583280.1">
    <property type="nucleotide sequence ID" value="NZ_KB851019.1"/>
</dbReference>
<evidence type="ECO:0000313" key="2">
    <source>
        <dbReference type="Proteomes" id="UP000013085"/>
    </source>
</evidence>
<dbReference type="PANTHER" id="PTHR43434">
    <property type="entry name" value="PHOSPHOGLYCOLATE PHOSPHATASE"/>
    <property type="match status" value="1"/>
</dbReference>
<reference evidence="1 2" key="1">
    <citation type="submission" date="2013-01" db="EMBL/GenBank/DDBJ databases">
        <title>The Genome Sequence of Clostridium clostridioforme 90A8.</title>
        <authorList>
            <consortium name="The Broad Institute Genome Sequencing Platform"/>
            <person name="Earl A."/>
            <person name="Ward D."/>
            <person name="Feldgarden M."/>
            <person name="Gevers D."/>
            <person name="Courvalin P."/>
            <person name="Lambert T."/>
            <person name="Walker B."/>
            <person name="Young S.K."/>
            <person name="Zeng Q."/>
            <person name="Gargeya S."/>
            <person name="Fitzgerald M."/>
            <person name="Haas B."/>
            <person name="Abouelleil A."/>
            <person name="Alvarado L."/>
            <person name="Arachchi H.M."/>
            <person name="Berlin A.M."/>
            <person name="Chapman S.B."/>
            <person name="Dewar J."/>
            <person name="Goldberg J."/>
            <person name="Griggs A."/>
            <person name="Gujja S."/>
            <person name="Hansen M."/>
            <person name="Howarth C."/>
            <person name="Imamovic A."/>
            <person name="Larimer J."/>
            <person name="McCowan C."/>
            <person name="Murphy C."/>
            <person name="Neiman D."/>
            <person name="Pearson M."/>
            <person name="Priest M."/>
            <person name="Roberts A."/>
            <person name="Saif S."/>
            <person name="Shea T."/>
            <person name="Sisk P."/>
            <person name="Sykes S."/>
            <person name="Wortman J."/>
            <person name="Nusbaum C."/>
            <person name="Birren B."/>
        </authorList>
    </citation>
    <scope>NUCLEOTIDE SEQUENCE [LARGE SCALE GENOMIC DNA]</scope>
    <source>
        <strain evidence="1 2">90A8</strain>
    </source>
</reference>
<accession>A0A0E2HBW2</accession>
<dbReference type="InterPro" id="IPR023214">
    <property type="entry name" value="HAD_sf"/>
</dbReference>
<evidence type="ECO:0000313" key="1">
    <source>
        <dbReference type="EMBL" id="ENZ16619.1"/>
    </source>
</evidence>
<dbReference type="InterPro" id="IPR050155">
    <property type="entry name" value="HAD-like_hydrolase_sf"/>
</dbReference>
<dbReference type="Pfam" id="PF13419">
    <property type="entry name" value="HAD_2"/>
    <property type="match status" value="1"/>
</dbReference>
<dbReference type="SFLD" id="SFLDS00003">
    <property type="entry name" value="Haloacid_Dehalogenase"/>
    <property type="match status" value="1"/>
</dbReference>
<dbReference type="InterPro" id="IPR023198">
    <property type="entry name" value="PGP-like_dom2"/>
</dbReference>
<comment type="caution">
    <text evidence="1">The sequence shown here is derived from an EMBL/GenBank/DDBJ whole genome shotgun (WGS) entry which is preliminary data.</text>
</comment>
<dbReference type="InterPro" id="IPR036412">
    <property type="entry name" value="HAD-like_sf"/>
</dbReference>
<dbReference type="GO" id="GO:0008967">
    <property type="term" value="F:phosphoglycolate phosphatase activity"/>
    <property type="evidence" value="ECO:0007669"/>
    <property type="project" value="TreeGrafter"/>
</dbReference>
<dbReference type="Gene3D" id="1.10.150.240">
    <property type="entry name" value="Putative phosphatase, domain 2"/>
    <property type="match status" value="1"/>
</dbReference>
<proteinExistence type="predicted"/>
<dbReference type="SUPFAM" id="SSF56784">
    <property type="entry name" value="HAD-like"/>
    <property type="match status" value="1"/>
</dbReference>
<sequence>MVSGAMPVNMNGKGMVVGMNKGILFDVDGTLWDSAAQVAESWNEVLARYPHLGVRITAQDMYDNMGKTMMDIGKTLFPGLAQEECRKVMEECMTYENHYLLTHPGVLYPEAGEIMARLSRQYGLYIVSNCQSGYIEVLLKSCSLREYVRDIECYGNTGLPKGDNIRMVVRRNHLERCFYVGDTHMDEEAAGVAGIPFVHASYGFGRAERPVGTIESLSRLPALAKKLLD</sequence>
<dbReference type="Proteomes" id="UP000013085">
    <property type="component" value="Unassembled WGS sequence"/>
</dbReference>
<dbReference type="AlphaFoldDB" id="A0A0E2HBW2"/>
<dbReference type="GO" id="GO:0006281">
    <property type="term" value="P:DNA repair"/>
    <property type="evidence" value="ECO:0007669"/>
    <property type="project" value="TreeGrafter"/>
</dbReference>
<dbReference type="GeneID" id="57960175"/>
<organism evidence="1 2">
    <name type="scientific">[Clostridium] clostridioforme 90A8</name>
    <dbReference type="NCBI Taxonomy" id="999408"/>
    <lineage>
        <taxon>Bacteria</taxon>
        <taxon>Bacillati</taxon>
        <taxon>Bacillota</taxon>
        <taxon>Clostridia</taxon>
        <taxon>Lachnospirales</taxon>
        <taxon>Lachnospiraceae</taxon>
        <taxon>Enterocloster</taxon>
    </lineage>
</organism>
<dbReference type="PATRIC" id="fig|999408.3.peg.2207"/>
<dbReference type="Gene3D" id="3.40.50.1000">
    <property type="entry name" value="HAD superfamily/HAD-like"/>
    <property type="match status" value="1"/>
</dbReference>
<dbReference type="HOGENOM" id="CLU_045011_19_4_9"/>
<dbReference type="InterPro" id="IPR041492">
    <property type="entry name" value="HAD_2"/>
</dbReference>
<dbReference type="PANTHER" id="PTHR43434:SF1">
    <property type="entry name" value="PHOSPHOGLYCOLATE PHOSPHATASE"/>
    <property type="match status" value="1"/>
</dbReference>
<dbReference type="EMBL" id="AGYR01000019">
    <property type="protein sequence ID" value="ENZ16619.1"/>
    <property type="molecule type" value="Genomic_DNA"/>
</dbReference>
<dbReference type="SFLD" id="SFLDG01129">
    <property type="entry name" value="C1.5:_HAD__Beta-PGM__Phosphata"/>
    <property type="match status" value="1"/>
</dbReference>
<name>A0A0E2HBW2_9FIRM</name>
<protein>
    <submittedName>
        <fullName evidence="1">Phosphoglycolate phosphatase</fullName>
    </submittedName>
</protein>
<gene>
    <name evidence="1" type="ORF">HMPREF1090_02059</name>
</gene>